<dbReference type="PANTHER" id="PTHR23073">
    <property type="entry name" value="26S PROTEASOME REGULATORY SUBUNIT"/>
    <property type="match status" value="1"/>
</dbReference>
<evidence type="ECO:0000259" key="5">
    <source>
        <dbReference type="SMART" id="SM00382"/>
    </source>
</evidence>
<dbReference type="RefSeq" id="WP_185044300.1">
    <property type="nucleotide sequence ID" value="NZ_BAABFG010000005.1"/>
</dbReference>
<dbReference type="InterPro" id="IPR054472">
    <property type="entry name" value="WHD"/>
</dbReference>
<proteinExistence type="inferred from homology"/>
<dbReference type="Pfam" id="PF22977">
    <property type="entry name" value="WHD"/>
    <property type="match status" value="1"/>
</dbReference>
<feature type="domain" description="AAA+ ATPase" evidence="5">
    <location>
        <begin position="258"/>
        <end position="365"/>
    </location>
</feature>
<dbReference type="CDD" id="cd19481">
    <property type="entry name" value="RecA-like_protease"/>
    <property type="match status" value="1"/>
</dbReference>
<dbReference type="Gene3D" id="3.40.50.300">
    <property type="entry name" value="P-loop containing nucleotide triphosphate hydrolases"/>
    <property type="match status" value="1"/>
</dbReference>
<evidence type="ECO:0000256" key="2">
    <source>
        <dbReference type="ARBA" id="ARBA00022741"/>
    </source>
</evidence>
<dbReference type="AlphaFoldDB" id="A0A7W7H4Y8"/>
<dbReference type="EMBL" id="JACHNB010000001">
    <property type="protein sequence ID" value="MBB4744088.1"/>
    <property type="molecule type" value="Genomic_DNA"/>
</dbReference>
<evidence type="ECO:0000313" key="7">
    <source>
        <dbReference type="Proteomes" id="UP000546162"/>
    </source>
</evidence>
<accession>A0A7W7H4Y8</accession>
<evidence type="ECO:0000256" key="3">
    <source>
        <dbReference type="ARBA" id="ARBA00022840"/>
    </source>
</evidence>
<protein>
    <recommendedName>
        <fullName evidence="5">AAA+ ATPase domain-containing protein</fullName>
    </recommendedName>
</protein>
<comment type="caution">
    <text evidence="6">The sequence shown here is derived from an EMBL/GenBank/DDBJ whole genome shotgun (WGS) entry which is preliminary data.</text>
</comment>
<evidence type="ECO:0000313" key="6">
    <source>
        <dbReference type="EMBL" id="MBB4744088.1"/>
    </source>
</evidence>
<sequence length="705" mass="76606">MESRYYPDTRAHLRAELARVDLLLRQAVRRFRAERSEPVPEFPGLYITDAEVDAMLAGRHPLGPGFQRPADRPAVRSTGGAPPADMAPAADIARAVAGSDRRGVPLRLPRLAAALGLSGLEVDILLVALAAELDLRYERLFAYLQDDVTRRRPGVDLALNLLCHTAEEKWAARRCFTPAAPLRAHRLLDLVDDPAQPDPPLLGKYLRLDERIVAHLLGDDDLDQALAPYARLADPAMAPAELVPAELAHRLTAVAGEERRLYYLHGPAGAGKRTAAAALAGRLLVVDGERVPRADLDDLVRRALREAVLQRATLYWTGADGPPGLLLERIAAGHARVILAGEHPWEPSGEFRDLPFSRIEVRRPGHADRAAVWTRTLNGSAGTVDVERLAGTFRLSGAQIADAAATARNLARAARGGTAHPTTADLLAGCRWHARPTLSTLARRIVPTRTENDLILPSDQRRQLAEIGAVIRHRGLVHDEWGFGERLALGSGVTVLFAGPSGTGKTMAAEVLAAGLGLDLYRLDLSAVVSKYIGETEKHLAQVFAEAESGDAILFCDEADALFGQRSEVHDAHDRYANIEVSFLLQRLEEHQGVVVLATNLRKNMDAAFVRRMRFAVDFPMPGEADRRRIWQRVWPATAPVAADVDLDMLAGRFDLSGGSIRDVAVAAAFRAAEAGTPITMEHLLDAVGAEYRKLGRVTPAEVPS</sequence>
<evidence type="ECO:0000256" key="1">
    <source>
        <dbReference type="ARBA" id="ARBA00006914"/>
    </source>
</evidence>
<keyword evidence="3" id="KW-0067">ATP-binding</keyword>
<dbReference type="InterPro" id="IPR027417">
    <property type="entry name" value="P-loop_NTPase"/>
</dbReference>
<feature type="region of interest" description="Disordered" evidence="4">
    <location>
        <begin position="66"/>
        <end position="86"/>
    </location>
</feature>
<comment type="similarity">
    <text evidence="1">Belongs to the AAA ATPase family.</text>
</comment>
<feature type="domain" description="AAA+ ATPase" evidence="5">
    <location>
        <begin position="491"/>
        <end position="619"/>
    </location>
</feature>
<dbReference type="SUPFAM" id="SSF52540">
    <property type="entry name" value="P-loop containing nucleoside triphosphate hydrolases"/>
    <property type="match status" value="2"/>
</dbReference>
<name>A0A7W7H4Y8_9ACTN</name>
<gene>
    <name evidence="6" type="ORF">BJY16_007547</name>
</gene>
<dbReference type="InterPro" id="IPR050221">
    <property type="entry name" value="26S_Proteasome_ATPase"/>
</dbReference>
<dbReference type="GO" id="GO:0016887">
    <property type="term" value="F:ATP hydrolysis activity"/>
    <property type="evidence" value="ECO:0007669"/>
    <property type="project" value="InterPro"/>
</dbReference>
<dbReference type="GO" id="GO:0005524">
    <property type="term" value="F:ATP binding"/>
    <property type="evidence" value="ECO:0007669"/>
    <property type="project" value="UniProtKB-KW"/>
</dbReference>
<reference evidence="6 7" key="1">
    <citation type="submission" date="2020-08" db="EMBL/GenBank/DDBJ databases">
        <title>Sequencing the genomes of 1000 actinobacteria strains.</title>
        <authorList>
            <person name="Klenk H.-P."/>
        </authorList>
    </citation>
    <scope>NUCLEOTIDE SEQUENCE [LARGE SCALE GENOMIC DNA]</scope>
    <source>
        <strain evidence="6 7">DSM 45809</strain>
    </source>
</reference>
<organism evidence="6 7">
    <name type="scientific">Actinoplanes octamycinicus</name>
    <dbReference type="NCBI Taxonomy" id="135948"/>
    <lineage>
        <taxon>Bacteria</taxon>
        <taxon>Bacillati</taxon>
        <taxon>Actinomycetota</taxon>
        <taxon>Actinomycetes</taxon>
        <taxon>Micromonosporales</taxon>
        <taxon>Micromonosporaceae</taxon>
        <taxon>Actinoplanes</taxon>
    </lineage>
</organism>
<keyword evidence="7" id="KW-1185">Reference proteome</keyword>
<keyword evidence="2" id="KW-0547">Nucleotide-binding</keyword>
<evidence type="ECO:0000256" key="4">
    <source>
        <dbReference type="SAM" id="MobiDB-lite"/>
    </source>
</evidence>
<dbReference type="InterPro" id="IPR003959">
    <property type="entry name" value="ATPase_AAA_core"/>
</dbReference>
<dbReference type="Pfam" id="PF00004">
    <property type="entry name" value="AAA"/>
    <property type="match status" value="1"/>
</dbReference>
<dbReference type="InterPro" id="IPR003593">
    <property type="entry name" value="AAA+_ATPase"/>
</dbReference>
<dbReference type="Proteomes" id="UP000546162">
    <property type="component" value="Unassembled WGS sequence"/>
</dbReference>
<dbReference type="SMART" id="SM00382">
    <property type="entry name" value="AAA"/>
    <property type="match status" value="2"/>
</dbReference>